<feature type="domain" description="RRM" evidence="2">
    <location>
        <begin position="3"/>
        <end position="77"/>
    </location>
</feature>
<protein>
    <recommendedName>
        <fullName evidence="2">RRM domain-containing protein</fullName>
    </recommendedName>
</protein>
<dbReference type="SMART" id="SM00360">
    <property type="entry name" value="RRM"/>
    <property type="match status" value="1"/>
</dbReference>
<dbReference type="Gene3D" id="3.30.70.330">
    <property type="match status" value="1"/>
</dbReference>
<dbReference type="Pfam" id="PF00076">
    <property type="entry name" value="RRM_1"/>
    <property type="match status" value="1"/>
</dbReference>
<dbReference type="EMBL" id="JAOTPV010000006">
    <property type="protein sequence ID" value="KAJ4480931.1"/>
    <property type="molecule type" value="Genomic_DNA"/>
</dbReference>
<name>A0A9W9DQ22_9AGAR</name>
<dbReference type="Proteomes" id="UP001150266">
    <property type="component" value="Unassembled WGS sequence"/>
</dbReference>
<evidence type="ECO:0000256" key="1">
    <source>
        <dbReference type="PROSITE-ProRule" id="PRU00176"/>
    </source>
</evidence>
<evidence type="ECO:0000313" key="4">
    <source>
        <dbReference type="Proteomes" id="UP001150266"/>
    </source>
</evidence>
<dbReference type="InterPro" id="IPR050907">
    <property type="entry name" value="SRSF"/>
</dbReference>
<organism evidence="3 4">
    <name type="scientific">Lentinula aciculospora</name>
    <dbReference type="NCBI Taxonomy" id="153920"/>
    <lineage>
        <taxon>Eukaryota</taxon>
        <taxon>Fungi</taxon>
        <taxon>Dikarya</taxon>
        <taxon>Basidiomycota</taxon>
        <taxon>Agaricomycotina</taxon>
        <taxon>Agaricomycetes</taxon>
        <taxon>Agaricomycetidae</taxon>
        <taxon>Agaricales</taxon>
        <taxon>Marasmiineae</taxon>
        <taxon>Omphalotaceae</taxon>
        <taxon>Lentinula</taxon>
    </lineage>
</organism>
<dbReference type="OrthoDB" id="5970at2759"/>
<evidence type="ECO:0000259" key="2">
    <source>
        <dbReference type="PROSITE" id="PS50102"/>
    </source>
</evidence>
<keyword evidence="1" id="KW-0694">RNA-binding</keyword>
<proteinExistence type="predicted"/>
<accession>A0A9W9DQ22</accession>
<sequence>MATTLFVAGLGPTARARELGEIFERYGHIARCDILPPKTRRRDSSHNPYAFVEFITSSDAANALQALLVHFHPQLSL</sequence>
<dbReference type="PROSITE" id="PS50102">
    <property type="entry name" value="RRM"/>
    <property type="match status" value="1"/>
</dbReference>
<reference evidence="3" key="1">
    <citation type="submission" date="2022-08" db="EMBL/GenBank/DDBJ databases">
        <title>A Global Phylogenomic Analysis of the Shiitake Genus Lentinula.</title>
        <authorList>
            <consortium name="DOE Joint Genome Institute"/>
            <person name="Sierra-Patev S."/>
            <person name="Min B."/>
            <person name="Naranjo-Ortiz M."/>
            <person name="Looney B."/>
            <person name="Konkel Z."/>
            <person name="Slot J.C."/>
            <person name="Sakamoto Y."/>
            <person name="Steenwyk J.L."/>
            <person name="Rokas A."/>
            <person name="Carro J."/>
            <person name="Camarero S."/>
            <person name="Ferreira P."/>
            <person name="Molpeceres G."/>
            <person name="Ruiz-Duenas F.J."/>
            <person name="Serrano A."/>
            <person name="Henrissat B."/>
            <person name="Drula E."/>
            <person name="Hughes K.W."/>
            <person name="Mata J.L."/>
            <person name="Ishikawa N.K."/>
            <person name="Vargas-Isla R."/>
            <person name="Ushijima S."/>
            <person name="Smith C.A."/>
            <person name="Ahrendt S."/>
            <person name="Andreopoulos W."/>
            <person name="He G."/>
            <person name="Labutti K."/>
            <person name="Lipzen A."/>
            <person name="Ng V."/>
            <person name="Riley R."/>
            <person name="Sandor L."/>
            <person name="Barry K."/>
            <person name="Martinez A.T."/>
            <person name="Xiao Y."/>
            <person name="Gibbons J.G."/>
            <person name="Terashima K."/>
            <person name="Grigoriev I.V."/>
            <person name="Hibbett D.S."/>
        </authorList>
    </citation>
    <scope>NUCLEOTIDE SEQUENCE</scope>
    <source>
        <strain evidence="3">JLM2183</strain>
    </source>
</reference>
<dbReference type="PANTHER" id="PTHR23147">
    <property type="entry name" value="SERINE/ARGININE RICH SPLICING FACTOR"/>
    <property type="match status" value="1"/>
</dbReference>
<evidence type="ECO:0000313" key="3">
    <source>
        <dbReference type="EMBL" id="KAJ4480931.1"/>
    </source>
</evidence>
<dbReference type="AlphaFoldDB" id="A0A9W9DQ22"/>
<gene>
    <name evidence="3" type="ORF">J3R30DRAFT_2380896</name>
</gene>
<dbReference type="InterPro" id="IPR035979">
    <property type="entry name" value="RBD_domain_sf"/>
</dbReference>
<dbReference type="GO" id="GO:0003723">
    <property type="term" value="F:RNA binding"/>
    <property type="evidence" value="ECO:0007669"/>
    <property type="project" value="UniProtKB-UniRule"/>
</dbReference>
<keyword evidence="4" id="KW-1185">Reference proteome</keyword>
<dbReference type="SUPFAM" id="SSF54928">
    <property type="entry name" value="RNA-binding domain, RBD"/>
    <property type="match status" value="1"/>
</dbReference>
<dbReference type="InterPro" id="IPR012677">
    <property type="entry name" value="Nucleotide-bd_a/b_plait_sf"/>
</dbReference>
<comment type="caution">
    <text evidence="3">The sequence shown here is derived from an EMBL/GenBank/DDBJ whole genome shotgun (WGS) entry which is preliminary data.</text>
</comment>
<dbReference type="InterPro" id="IPR000504">
    <property type="entry name" value="RRM_dom"/>
</dbReference>